<evidence type="ECO:0000313" key="3">
    <source>
        <dbReference type="Proteomes" id="UP000239216"/>
    </source>
</evidence>
<evidence type="ECO:0000259" key="1">
    <source>
        <dbReference type="Pfam" id="PF01418"/>
    </source>
</evidence>
<dbReference type="Pfam" id="PF01418">
    <property type="entry name" value="HTH_6"/>
    <property type="match status" value="1"/>
</dbReference>
<feature type="domain" description="HTH rpiR-type" evidence="1">
    <location>
        <begin position="18"/>
        <end position="74"/>
    </location>
</feature>
<dbReference type="SUPFAM" id="SSF46689">
    <property type="entry name" value="Homeodomain-like"/>
    <property type="match status" value="1"/>
</dbReference>
<protein>
    <submittedName>
        <fullName evidence="2">MurR/RpiR family transcriptional regulator</fullName>
    </submittedName>
</protein>
<dbReference type="GO" id="GO:1901135">
    <property type="term" value="P:carbohydrate derivative metabolic process"/>
    <property type="evidence" value="ECO:0007669"/>
    <property type="project" value="InterPro"/>
</dbReference>
<dbReference type="SUPFAM" id="SSF53697">
    <property type="entry name" value="SIS domain"/>
    <property type="match status" value="1"/>
</dbReference>
<reference evidence="2 3" key="1">
    <citation type="submission" date="2017-07" db="EMBL/GenBank/DDBJ databases">
        <title>Comparative genomic analysis of Mesoplasma florum.</title>
        <authorList>
            <person name="Baby V."/>
            <person name="Lachance J.-C."/>
            <person name="Gagnon J."/>
            <person name="Lucier J.-F."/>
            <person name="Matteau D."/>
            <person name="Knight T.F."/>
            <person name="Rodrigue S."/>
        </authorList>
    </citation>
    <scope>NUCLEOTIDE SEQUENCE [LARGE SCALE GENOMIC DNA]</scope>
    <source>
        <strain evidence="2 3">CnuA-2</strain>
    </source>
</reference>
<dbReference type="GO" id="GO:0003677">
    <property type="term" value="F:DNA binding"/>
    <property type="evidence" value="ECO:0007669"/>
    <property type="project" value="InterPro"/>
</dbReference>
<dbReference type="RefSeq" id="WP_029512003.1">
    <property type="nucleotide sequence ID" value="NZ_CP022513.1"/>
</dbReference>
<gene>
    <name evidence="2" type="ORF">CG003_02290</name>
</gene>
<dbReference type="PANTHER" id="PTHR30514">
    <property type="entry name" value="GLUCOKINASE"/>
    <property type="match status" value="1"/>
</dbReference>
<name>A0A2R3P7P9_MESFO</name>
<dbReference type="InterPro" id="IPR047640">
    <property type="entry name" value="RpiR-like"/>
</dbReference>
<dbReference type="AlphaFoldDB" id="A0A2R3P7P9"/>
<dbReference type="InterPro" id="IPR009057">
    <property type="entry name" value="Homeodomain-like_sf"/>
</dbReference>
<dbReference type="InterPro" id="IPR000281">
    <property type="entry name" value="HTH_RpiR"/>
</dbReference>
<organism evidence="2 3">
    <name type="scientific">Mesoplasma florum</name>
    <name type="common">Acholeplasma florum</name>
    <dbReference type="NCBI Taxonomy" id="2151"/>
    <lineage>
        <taxon>Bacteria</taxon>
        <taxon>Bacillati</taxon>
        <taxon>Mycoplasmatota</taxon>
        <taxon>Mollicutes</taxon>
        <taxon>Entomoplasmatales</taxon>
        <taxon>Entomoplasmataceae</taxon>
        <taxon>Mesoplasma</taxon>
    </lineage>
</organism>
<dbReference type="GO" id="GO:0097367">
    <property type="term" value="F:carbohydrate derivative binding"/>
    <property type="evidence" value="ECO:0007669"/>
    <property type="project" value="InterPro"/>
</dbReference>
<dbReference type="InterPro" id="IPR046348">
    <property type="entry name" value="SIS_dom_sf"/>
</dbReference>
<dbReference type="Gene3D" id="1.10.10.10">
    <property type="entry name" value="Winged helix-like DNA-binding domain superfamily/Winged helix DNA-binding domain"/>
    <property type="match status" value="1"/>
</dbReference>
<evidence type="ECO:0000313" key="2">
    <source>
        <dbReference type="EMBL" id="AVN64481.1"/>
    </source>
</evidence>
<dbReference type="Proteomes" id="UP000239216">
    <property type="component" value="Chromosome"/>
</dbReference>
<dbReference type="Gene3D" id="3.40.50.10490">
    <property type="entry name" value="Glucose-6-phosphate isomerase like protein, domain 1"/>
    <property type="match status" value="1"/>
</dbReference>
<dbReference type="EMBL" id="CP022513">
    <property type="protein sequence ID" value="AVN64481.1"/>
    <property type="molecule type" value="Genomic_DNA"/>
</dbReference>
<dbReference type="GO" id="GO:0003700">
    <property type="term" value="F:DNA-binding transcription factor activity"/>
    <property type="evidence" value="ECO:0007669"/>
    <property type="project" value="InterPro"/>
</dbReference>
<dbReference type="PANTHER" id="PTHR30514:SF1">
    <property type="entry name" value="HTH-TYPE TRANSCRIPTIONAL REGULATOR HEXR-RELATED"/>
    <property type="match status" value="1"/>
</dbReference>
<dbReference type="InterPro" id="IPR036388">
    <property type="entry name" value="WH-like_DNA-bd_sf"/>
</dbReference>
<proteinExistence type="predicted"/>
<accession>A0A2R3P7P9</accession>
<sequence length="249" mass="29335">MFKSIREKLNLIYESNETVSHKLIAKYLIDCLDKGSIPTSKECSQVCFVSESTLTAFSKKYGYEGFREIIIRIKVERELYKPFEKTKLKTKDTNVRKLFLKYMDQIDAQDPQVNKLIEEIKNARKVFIFSSYEQNENVELFASQLQFMDIESYFNSKRRLHDMWIDKSNESDLCLFIVSGLDNQNLVSLYKQACDMNKKTFVVTSSSQSHKFINNKNLIVLQQESNMEIYLSIRNIILNYLFTKIIIKL</sequence>